<dbReference type="Gene3D" id="3.20.20.80">
    <property type="entry name" value="Glycosidases"/>
    <property type="match status" value="1"/>
</dbReference>
<evidence type="ECO:0000256" key="1">
    <source>
        <dbReference type="ARBA" id="ARBA00008875"/>
    </source>
</evidence>
<accession>A0A402D3H0</accession>
<dbReference type="RefSeq" id="WP_119324042.1">
    <property type="nucleotide sequence ID" value="NZ_AP025739.1"/>
</dbReference>
<evidence type="ECO:0000256" key="3">
    <source>
        <dbReference type="ARBA" id="ARBA00023295"/>
    </source>
</evidence>
<reference evidence="4 5" key="1">
    <citation type="journal article" date="2019" name="Int. J. Syst. Evol. Microbiol.">
        <title>Capsulimonas corticalis gen. nov., sp. nov., an aerobic capsulated bacterium, of a novel bacterial order, Capsulimonadales ord. nov., of the class Armatimonadia of the phylum Armatimonadetes.</title>
        <authorList>
            <person name="Li J."/>
            <person name="Kudo C."/>
            <person name="Tonouchi A."/>
        </authorList>
    </citation>
    <scope>NUCLEOTIDE SEQUENCE [LARGE SCALE GENOMIC DNA]</scope>
    <source>
        <strain evidence="4 5">AX-7</strain>
    </source>
</reference>
<keyword evidence="3" id="KW-0326">Glycosidase</keyword>
<evidence type="ECO:0000256" key="2">
    <source>
        <dbReference type="ARBA" id="ARBA00022801"/>
    </source>
</evidence>
<dbReference type="OrthoDB" id="912485at2"/>
<evidence type="ECO:0000313" key="4">
    <source>
        <dbReference type="EMBL" id="BDI28588.1"/>
    </source>
</evidence>
<sequence length="480" mass="52360">MSVLSPEIVHRPAGSQAAPLSIAIDCAANAGPVNPFVWGVGAPDKYHWWPENKQLIARIRQAKIKLVRVNPIQLMLSTGRDPYPAPGDWVLGDMDRALKTIFDAGAQPLFVVAGLPKGVARGADAAGYLDRVDWNEYGRFLRGVVERYNVRHVLGVGRTVKYWEMWNEPSIEGDGKFATMESYGEFVKTVGGAMKSADPAISLVGPAAPWSDLSPSGWTAYAAKNLADQLDILSWHDYGPGPGHSDGDVLDWPKPHYEDNVNTVRSGAGQAFVGPDGKRYGAAITEYNISWQDGGEGYNRTYHSHLNTVYVASAIAHAMRARAAMFCVYNLAETGKNHLGMLANTDYAPYEPFHVVELLGRHFGDEMLPSSSGDPRIDCAVSQERSSGRIFAFLVNRDPGAARDLALRLDHSRLRHPAARAWSIAPEGVRSQPCAPISGAAVRYRLPPYGIVCIEVSGNLTPEPFKRQTAKGATRTARSR</sequence>
<protein>
    <submittedName>
        <fullName evidence="4">Uncharacterized protein</fullName>
    </submittedName>
</protein>
<dbReference type="EMBL" id="AP025739">
    <property type="protein sequence ID" value="BDI28588.1"/>
    <property type="molecule type" value="Genomic_DNA"/>
</dbReference>
<keyword evidence="2" id="KW-0378">Hydrolase</keyword>
<dbReference type="SUPFAM" id="SSF51445">
    <property type="entry name" value="(Trans)glycosidases"/>
    <property type="match status" value="1"/>
</dbReference>
<dbReference type="InterPro" id="IPR013780">
    <property type="entry name" value="Glyco_hydro_b"/>
</dbReference>
<dbReference type="Gene3D" id="2.60.40.1180">
    <property type="entry name" value="Golgi alpha-mannosidase II"/>
    <property type="match status" value="1"/>
</dbReference>
<dbReference type="Proteomes" id="UP000287394">
    <property type="component" value="Chromosome"/>
</dbReference>
<dbReference type="InterPro" id="IPR017853">
    <property type="entry name" value="GH"/>
</dbReference>
<dbReference type="PANTHER" id="PTHR12631">
    <property type="entry name" value="ALPHA-L-IDURONIDASE"/>
    <property type="match status" value="1"/>
</dbReference>
<gene>
    <name evidence="4" type="ORF">CCAX7_006390</name>
</gene>
<proteinExistence type="inferred from homology"/>
<dbReference type="KEGG" id="ccot:CCAX7_006390"/>
<dbReference type="Pfam" id="PF01229">
    <property type="entry name" value="Glyco_hydro_39"/>
    <property type="match status" value="1"/>
</dbReference>
<dbReference type="GO" id="GO:0004553">
    <property type="term" value="F:hydrolase activity, hydrolyzing O-glycosyl compounds"/>
    <property type="evidence" value="ECO:0007669"/>
    <property type="project" value="TreeGrafter"/>
</dbReference>
<dbReference type="PANTHER" id="PTHR12631:SF10">
    <property type="entry name" value="BETA-XYLOSIDASE-LIKE PROTEIN-RELATED"/>
    <property type="match status" value="1"/>
</dbReference>
<organism evidence="4 5">
    <name type="scientific">Capsulimonas corticalis</name>
    <dbReference type="NCBI Taxonomy" id="2219043"/>
    <lineage>
        <taxon>Bacteria</taxon>
        <taxon>Bacillati</taxon>
        <taxon>Armatimonadota</taxon>
        <taxon>Armatimonadia</taxon>
        <taxon>Capsulimonadales</taxon>
        <taxon>Capsulimonadaceae</taxon>
        <taxon>Capsulimonas</taxon>
    </lineage>
</organism>
<name>A0A402D3H0_9BACT</name>
<evidence type="ECO:0000313" key="5">
    <source>
        <dbReference type="Proteomes" id="UP000287394"/>
    </source>
</evidence>
<dbReference type="AlphaFoldDB" id="A0A402D3H0"/>
<comment type="similarity">
    <text evidence="1">Belongs to the glycosyl hydrolase 39 family.</text>
</comment>
<keyword evidence="5" id="KW-1185">Reference proteome</keyword>
<dbReference type="InterPro" id="IPR051923">
    <property type="entry name" value="Glycosyl_Hydrolase_39"/>
</dbReference>
<dbReference type="InterPro" id="IPR049166">
    <property type="entry name" value="GH39_cat"/>
</dbReference>